<evidence type="ECO:0000256" key="2">
    <source>
        <dbReference type="SAM" id="MobiDB-lite"/>
    </source>
</evidence>
<evidence type="ECO:0000313" key="3">
    <source>
        <dbReference type="EMBL" id="NYG04326.1"/>
    </source>
</evidence>
<sequence length="210" mass="22566">MTSHEHDRTGDQASGGGHISLRPDLLPCARSRDDLLDQVARGDAATLDPHQNHCVHCQAALAEFDRLWSPLRELAAEQVDTPEAGIDAALARIRGAVEDTDYATLRGPQGTTRVAARVVVVAARHSAQEVPGVRVALSRDLTGSHQDTDSEVHVGVAGTSTVIEITLAADYGRSLHQLAADVRRAVTDRVRQLTDLDPTQIIVIIDDVLD</sequence>
<accession>A0A852WF94</accession>
<dbReference type="Pfam" id="PF03780">
    <property type="entry name" value="Asp23"/>
    <property type="match status" value="1"/>
</dbReference>
<feature type="region of interest" description="Disordered" evidence="2">
    <location>
        <begin position="1"/>
        <end position="23"/>
    </location>
</feature>
<protein>
    <submittedName>
        <fullName evidence="3">Alkaline shock family protein YloU</fullName>
    </submittedName>
</protein>
<feature type="compositionally biased region" description="Basic and acidic residues" evidence="2">
    <location>
        <begin position="1"/>
        <end position="10"/>
    </location>
</feature>
<comment type="caution">
    <text evidence="3">The sequence shown here is derived from an EMBL/GenBank/DDBJ whole genome shotgun (WGS) entry which is preliminary data.</text>
</comment>
<name>A0A852WF94_PSEA5</name>
<dbReference type="AlphaFoldDB" id="A0A852WF94"/>
<evidence type="ECO:0000313" key="4">
    <source>
        <dbReference type="Proteomes" id="UP000549695"/>
    </source>
</evidence>
<keyword evidence="4" id="KW-1185">Reference proteome</keyword>
<organism evidence="3 4">
    <name type="scientific">Pseudonocardia alni</name>
    <name type="common">Amycolata alni</name>
    <dbReference type="NCBI Taxonomy" id="33907"/>
    <lineage>
        <taxon>Bacteria</taxon>
        <taxon>Bacillati</taxon>
        <taxon>Actinomycetota</taxon>
        <taxon>Actinomycetes</taxon>
        <taxon>Pseudonocardiales</taxon>
        <taxon>Pseudonocardiaceae</taxon>
        <taxon>Pseudonocardia</taxon>
    </lineage>
</organism>
<dbReference type="GeneID" id="98054285"/>
<proteinExistence type="inferred from homology"/>
<dbReference type="Proteomes" id="UP000549695">
    <property type="component" value="Unassembled WGS sequence"/>
</dbReference>
<dbReference type="RefSeq" id="WP_179762206.1">
    <property type="nucleotide sequence ID" value="NZ_BAAAJZ010000006.1"/>
</dbReference>
<comment type="similarity">
    <text evidence="1">Belongs to the asp23 family.</text>
</comment>
<gene>
    <name evidence="3" type="ORF">HDA37_004611</name>
</gene>
<reference evidence="3 4" key="1">
    <citation type="submission" date="2020-07" db="EMBL/GenBank/DDBJ databases">
        <title>Sequencing the genomes of 1000 actinobacteria strains.</title>
        <authorList>
            <person name="Klenk H.-P."/>
        </authorList>
    </citation>
    <scope>NUCLEOTIDE SEQUENCE [LARGE SCALE GENOMIC DNA]</scope>
    <source>
        <strain evidence="3 4">DSM 44749</strain>
    </source>
</reference>
<dbReference type="InterPro" id="IPR005531">
    <property type="entry name" value="Asp23"/>
</dbReference>
<dbReference type="EMBL" id="JACCCZ010000001">
    <property type="protein sequence ID" value="NYG04326.1"/>
    <property type="molecule type" value="Genomic_DNA"/>
</dbReference>
<evidence type="ECO:0000256" key="1">
    <source>
        <dbReference type="ARBA" id="ARBA00005721"/>
    </source>
</evidence>